<proteinExistence type="predicted"/>
<dbReference type="AlphaFoldDB" id="A0A0D7BH20"/>
<dbReference type="InterPro" id="IPR012929">
    <property type="entry name" value="Nucleoprot-TPR/MLP1-2_dom"/>
</dbReference>
<gene>
    <name evidence="4" type="ORF">CYLTODRAFT_211213</name>
</gene>
<evidence type="ECO:0000256" key="2">
    <source>
        <dbReference type="SAM" id="MobiDB-lite"/>
    </source>
</evidence>
<dbReference type="InterPro" id="IPR053716">
    <property type="entry name" value="Flag_assembly_chemotaxis_eff"/>
</dbReference>
<evidence type="ECO:0000256" key="1">
    <source>
        <dbReference type="SAM" id="Coils"/>
    </source>
</evidence>
<dbReference type="PANTHER" id="PTHR18898:SF2">
    <property type="entry name" value="NUCLEOPROTEIN TPR"/>
    <property type="match status" value="1"/>
</dbReference>
<feature type="coiled-coil region" evidence="1">
    <location>
        <begin position="852"/>
        <end position="879"/>
    </location>
</feature>
<dbReference type="PANTHER" id="PTHR18898">
    <property type="entry name" value="NUCLEOPROTEIN TPR-RELATED"/>
    <property type="match status" value="1"/>
</dbReference>
<feature type="coiled-coil region" evidence="1">
    <location>
        <begin position="292"/>
        <end position="326"/>
    </location>
</feature>
<feature type="region of interest" description="Disordered" evidence="2">
    <location>
        <begin position="82"/>
        <end position="102"/>
    </location>
</feature>
<dbReference type="Gene3D" id="1.10.287.1490">
    <property type="match status" value="1"/>
</dbReference>
<dbReference type="GO" id="GO:0006606">
    <property type="term" value="P:protein import into nucleus"/>
    <property type="evidence" value="ECO:0007669"/>
    <property type="project" value="InterPro"/>
</dbReference>
<dbReference type="OrthoDB" id="343070at2759"/>
<dbReference type="STRING" id="1314674.A0A0D7BH20"/>
<dbReference type="GO" id="GO:0005643">
    <property type="term" value="C:nuclear pore"/>
    <property type="evidence" value="ECO:0007669"/>
    <property type="project" value="TreeGrafter"/>
</dbReference>
<dbReference type="Gene3D" id="1.10.287.1700">
    <property type="match status" value="1"/>
</dbReference>
<feature type="region of interest" description="Disordered" evidence="2">
    <location>
        <begin position="800"/>
        <end position="851"/>
    </location>
</feature>
<name>A0A0D7BH20_9AGAR</name>
<sequence length="1046" mass="114439">MSRSCTLTTSGRWKATVVVSKTKCPCLKYKFRITVPNSRTSAKTFVASRFRKTLSKKHLEQRVEDLTKFSESNKEKLAVYERHGPAASSGSGEEVSREQQLEAELAETSAKLKMAERALEKAKDRVLQYEGMSQAAEEALSQVQATLDEYKISTESTITQRDATIKSLEEKLVAAQTDLGRATEAMKEAQKTLDTEKSNWFKDKAELEGTIVDLSISGKSSESDKSAREAEVQQLRDRTKAAEERYQSEVMAHAEAIKANTTIREELTELRSKSQENIVAADTASRKLLDSEKSWALQKENLEKEIAEHDRRFKDLQAQNKTLFQQFDDLAKSTERVRQGATEIPEGEEASPEMAAVHNYLRGQNQYLEVQLDAKNAETARLKTRCDHLTHEVDEVRTMLAQEREKAVENSQSASEHKELVDRINQMNILRESNSTLRSDSERHAKRVKQLEVQLKEATAALDPVKEQARVAEAEVDATKKLLAKVEEQSKIWHDRLLAKNNGAADIPALQEEITKLKETNVALEAKVTEVEKDLEAVRGENSKLKERFAKFLDAHKRYKETSERLQKVVDGYAEEKAAFEAAKAAVVAEKEALEAKVVALDEEIEKLKTTPTISTEQHTKATDLVRHNIDLMDKAKQSTAEIEELRKEKEAWEQEKAQLGATGDSGDIEKEREQWQKEKAALIEAAAAGGDEASKILLEAEREAHQNEKDALQKQKDALEKEKDAAVTKINELQAKFDELTEEHNANSKALGVFTATKNKELAALREKAVKDQEAAIQVALTKLRAELGNSDALAAANKKHAEELSTLTAQHKQDVEAAKAAAPSTSTSSQPAPNSPEYEKALEEARAAGKKELEMKVRLQENRASRLTKQVQVMEKKIMRWVADGVLSQEVVDTKIPEIEDAPSQPLQPAASTISASPATPSTSAAPSTLPTKPLPDAALGTAAPATRGRGRGRGGAATSASARGAAPPNASASATRGGAAAAIRGAAAAGRGAQRGRGRGGAAAPTTGLSIQGAAAQKRPREEGGGPDDQQAKKPRPTPGAGS</sequence>
<dbReference type="Proteomes" id="UP000054007">
    <property type="component" value="Unassembled WGS sequence"/>
</dbReference>
<reference evidence="4 5" key="1">
    <citation type="journal article" date="2015" name="Fungal Genet. Biol.">
        <title>Evolution of novel wood decay mechanisms in Agaricales revealed by the genome sequences of Fistulina hepatica and Cylindrobasidium torrendii.</title>
        <authorList>
            <person name="Floudas D."/>
            <person name="Held B.W."/>
            <person name="Riley R."/>
            <person name="Nagy L.G."/>
            <person name="Koehler G."/>
            <person name="Ransdell A.S."/>
            <person name="Younus H."/>
            <person name="Chow J."/>
            <person name="Chiniquy J."/>
            <person name="Lipzen A."/>
            <person name="Tritt A."/>
            <person name="Sun H."/>
            <person name="Haridas S."/>
            <person name="LaButti K."/>
            <person name="Ohm R.A."/>
            <person name="Kues U."/>
            <person name="Blanchette R.A."/>
            <person name="Grigoriev I.V."/>
            <person name="Minto R.E."/>
            <person name="Hibbett D.S."/>
        </authorList>
    </citation>
    <scope>NUCLEOTIDE SEQUENCE [LARGE SCALE GENOMIC DNA]</scope>
    <source>
        <strain evidence="4 5">FP15055 ss-10</strain>
    </source>
</reference>
<feature type="compositionally biased region" description="Low complexity" evidence="2">
    <location>
        <begin position="959"/>
        <end position="995"/>
    </location>
</feature>
<keyword evidence="5" id="KW-1185">Reference proteome</keyword>
<feature type="compositionally biased region" description="Basic and acidic residues" evidence="2">
    <location>
        <begin position="839"/>
        <end position="851"/>
    </location>
</feature>
<feature type="compositionally biased region" description="Low complexity" evidence="2">
    <location>
        <begin position="820"/>
        <end position="838"/>
    </location>
</feature>
<accession>A0A0D7BH20</accession>
<feature type="region of interest" description="Disordered" evidence="2">
    <location>
        <begin position="899"/>
        <end position="1046"/>
    </location>
</feature>
<dbReference type="GO" id="GO:0006406">
    <property type="term" value="P:mRNA export from nucleus"/>
    <property type="evidence" value="ECO:0007669"/>
    <property type="project" value="TreeGrafter"/>
</dbReference>
<dbReference type="GO" id="GO:0017056">
    <property type="term" value="F:structural constituent of nuclear pore"/>
    <property type="evidence" value="ECO:0007669"/>
    <property type="project" value="TreeGrafter"/>
</dbReference>
<feature type="region of interest" description="Disordered" evidence="2">
    <location>
        <begin position="695"/>
        <end position="721"/>
    </location>
</feature>
<organism evidence="4 5">
    <name type="scientific">Cylindrobasidium torrendii FP15055 ss-10</name>
    <dbReference type="NCBI Taxonomy" id="1314674"/>
    <lineage>
        <taxon>Eukaryota</taxon>
        <taxon>Fungi</taxon>
        <taxon>Dikarya</taxon>
        <taxon>Basidiomycota</taxon>
        <taxon>Agaricomycotina</taxon>
        <taxon>Agaricomycetes</taxon>
        <taxon>Agaricomycetidae</taxon>
        <taxon>Agaricales</taxon>
        <taxon>Marasmiineae</taxon>
        <taxon>Physalacriaceae</taxon>
        <taxon>Cylindrobasidium</taxon>
    </lineage>
</organism>
<feature type="coiled-coil region" evidence="1">
    <location>
        <begin position="441"/>
        <end position="548"/>
    </location>
</feature>
<feature type="domain" description="Nucleoprotein TPR/MLP1-2" evidence="3">
    <location>
        <begin position="203"/>
        <end position="329"/>
    </location>
</feature>
<keyword evidence="1" id="KW-0175">Coiled coil</keyword>
<evidence type="ECO:0000313" key="4">
    <source>
        <dbReference type="EMBL" id="KIY69873.1"/>
    </source>
</evidence>
<evidence type="ECO:0000313" key="5">
    <source>
        <dbReference type="Proteomes" id="UP000054007"/>
    </source>
</evidence>
<protein>
    <recommendedName>
        <fullName evidence="3">Nucleoprotein TPR/MLP1-2 domain-containing protein</fullName>
    </recommendedName>
</protein>
<feature type="compositionally biased region" description="Low complexity" evidence="2">
    <location>
        <begin position="911"/>
        <end position="950"/>
    </location>
</feature>
<feature type="region of interest" description="Disordered" evidence="2">
    <location>
        <begin position="657"/>
        <end position="676"/>
    </location>
</feature>
<dbReference type="Pfam" id="PF07926">
    <property type="entry name" value="TPR_MLP1_2"/>
    <property type="match status" value="1"/>
</dbReference>
<evidence type="ECO:0000259" key="3">
    <source>
        <dbReference type="Pfam" id="PF07926"/>
    </source>
</evidence>
<dbReference type="EMBL" id="KN880477">
    <property type="protein sequence ID" value="KIY69873.1"/>
    <property type="molecule type" value="Genomic_DNA"/>
</dbReference>